<proteinExistence type="predicted"/>
<gene>
    <name evidence="1" type="ORF">Voc01_053270</name>
</gene>
<dbReference type="RefSeq" id="WP_203930315.1">
    <property type="nucleotide sequence ID" value="NZ_BOPH01000080.1"/>
</dbReference>
<comment type="caution">
    <text evidence="1">The sequence shown here is derived from an EMBL/GenBank/DDBJ whole genome shotgun (WGS) entry which is preliminary data.</text>
</comment>
<dbReference type="EMBL" id="BOPH01000080">
    <property type="protein sequence ID" value="GIJ70410.1"/>
    <property type="molecule type" value="Genomic_DNA"/>
</dbReference>
<evidence type="ECO:0000313" key="2">
    <source>
        <dbReference type="Proteomes" id="UP000635606"/>
    </source>
</evidence>
<organism evidence="1 2">
    <name type="scientific">Virgisporangium ochraceum</name>
    <dbReference type="NCBI Taxonomy" id="65505"/>
    <lineage>
        <taxon>Bacteria</taxon>
        <taxon>Bacillati</taxon>
        <taxon>Actinomycetota</taxon>
        <taxon>Actinomycetes</taxon>
        <taxon>Micromonosporales</taxon>
        <taxon>Micromonosporaceae</taxon>
        <taxon>Virgisporangium</taxon>
    </lineage>
</organism>
<reference evidence="1" key="1">
    <citation type="submission" date="2021-01" db="EMBL/GenBank/DDBJ databases">
        <title>Whole genome shotgun sequence of Virgisporangium ochraceum NBRC 16418.</title>
        <authorList>
            <person name="Komaki H."/>
            <person name="Tamura T."/>
        </authorList>
    </citation>
    <scope>NUCLEOTIDE SEQUENCE</scope>
    <source>
        <strain evidence="1">NBRC 16418</strain>
    </source>
</reference>
<name>A0A8J3ZXP8_9ACTN</name>
<dbReference type="AlphaFoldDB" id="A0A8J3ZXP8"/>
<dbReference type="Proteomes" id="UP000635606">
    <property type="component" value="Unassembled WGS sequence"/>
</dbReference>
<evidence type="ECO:0000313" key="1">
    <source>
        <dbReference type="EMBL" id="GIJ70410.1"/>
    </source>
</evidence>
<protein>
    <submittedName>
        <fullName evidence="1">Uncharacterized protein</fullName>
    </submittedName>
</protein>
<keyword evidence="2" id="KW-1185">Reference proteome</keyword>
<accession>A0A8J3ZXP8</accession>
<sequence length="112" mass="11614">MDRLLVAVDSAVGVRAEDLAAVWRDDPEAAAVGPASVGDGGSGGRVFVPGLVELVVVPLAVNLASTALYELVRRLVVRSSAQPAPVLDLELIESTTPNGDRVLVVRTRSAQS</sequence>